<evidence type="ECO:0000256" key="1">
    <source>
        <dbReference type="SAM" id="MobiDB-lite"/>
    </source>
</evidence>
<dbReference type="Proteomes" id="UP000252040">
    <property type="component" value="Unplaced"/>
</dbReference>
<evidence type="ECO:0000313" key="2">
    <source>
        <dbReference type="Proteomes" id="UP000252040"/>
    </source>
</evidence>
<reference evidence="3" key="1">
    <citation type="submission" date="2025-08" db="UniProtKB">
        <authorList>
            <consortium name="RefSeq"/>
        </authorList>
    </citation>
    <scope>IDENTIFICATION</scope>
    <source>
        <tissue evidence="3">Meat</tissue>
    </source>
</reference>
<keyword evidence="2" id="KW-1185">Reference proteome</keyword>
<accession>A0A341CFI4</accession>
<name>A0A341CFI4_NEOAA</name>
<feature type="region of interest" description="Disordered" evidence="1">
    <location>
        <begin position="1"/>
        <end position="71"/>
    </location>
</feature>
<dbReference type="GeneID" id="112408078"/>
<gene>
    <name evidence="3" type="primary">LOC112408078</name>
</gene>
<feature type="compositionally biased region" description="Basic and acidic residues" evidence="1">
    <location>
        <begin position="35"/>
        <end position="47"/>
    </location>
</feature>
<sequence length="174" mass="18202">MLSHRPRGPGRALGATGRAQGSQGATGRAGGPRSRSQEEERAARRVPADGQTDSAATHKVESTTNSAGGCSVSYFMDECTVGFRDRAAAARHRVPPRSGPRVTGEPLSCPPHPAQTPGRSPLPPVACPSWVRPTREMPRQLLGCPEGWQGGRLDLLQLGRGPSAGPATRGQMPG</sequence>
<evidence type="ECO:0000313" key="3">
    <source>
        <dbReference type="RefSeq" id="XP_024613390.1"/>
    </source>
</evidence>
<feature type="region of interest" description="Disordered" evidence="1">
    <location>
        <begin position="153"/>
        <end position="174"/>
    </location>
</feature>
<feature type="region of interest" description="Disordered" evidence="1">
    <location>
        <begin position="90"/>
        <end position="124"/>
    </location>
</feature>
<protein>
    <submittedName>
        <fullName evidence="3">Uncharacterized protein LOC112408078</fullName>
    </submittedName>
</protein>
<feature type="compositionally biased region" description="Pro residues" evidence="1">
    <location>
        <begin position="108"/>
        <end position="124"/>
    </location>
</feature>
<organism evidence="2 3">
    <name type="scientific">Neophocaena asiaeorientalis asiaeorientalis</name>
    <name type="common">Yangtze finless porpoise</name>
    <name type="synonym">Neophocaena phocaenoides subsp. asiaeorientalis</name>
    <dbReference type="NCBI Taxonomy" id="1706337"/>
    <lineage>
        <taxon>Eukaryota</taxon>
        <taxon>Metazoa</taxon>
        <taxon>Chordata</taxon>
        <taxon>Craniata</taxon>
        <taxon>Vertebrata</taxon>
        <taxon>Euteleostomi</taxon>
        <taxon>Mammalia</taxon>
        <taxon>Eutheria</taxon>
        <taxon>Laurasiatheria</taxon>
        <taxon>Artiodactyla</taxon>
        <taxon>Whippomorpha</taxon>
        <taxon>Cetacea</taxon>
        <taxon>Odontoceti</taxon>
        <taxon>Phocoenidae</taxon>
        <taxon>Neophocaena</taxon>
    </lineage>
</organism>
<dbReference type="AlphaFoldDB" id="A0A341CFI4"/>
<proteinExistence type="predicted"/>
<dbReference type="RefSeq" id="XP_024613390.1">
    <property type="nucleotide sequence ID" value="XM_024757622.1"/>
</dbReference>
<dbReference type="KEGG" id="nasi:112408078"/>
<dbReference type="InParanoid" id="A0A341CFI4"/>